<dbReference type="HOGENOM" id="CLU_3125141_0_0_1"/>
<dbReference type="Proteomes" id="UP000030676">
    <property type="component" value="Unassembled WGS sequence"/>
</dbReference>
<feature type="region of interest" description="Disordered" evidence="1">
    <location>
        <begin position="1"/>
        <end position="24"/>
    </location>
</feature>
<evidence type="ECO:0000313" key="2">
    <source>
        <dbReference type="EMBL" id="EXL66059.1"/>
    </source>
</evidence>
<name>X0HY60_FUSOX</name>
<reference evidence="2" key="2">
    <citation type="submission" date="2014-03" db="EMBL/GenBank/DDBJ databases">
        <title>The Genome Annotation of Fusarium oxysporum PHW808.</title>
        <authorList>
            <consortium name="The Broad Institute Genomics Platform"/>
            <person name="Ma L.-J."/>
            <person name="Corby-Kistler H."/>
            <person name="Broz K."/>
            <person name="Gale L.R."/>
            <person name="Jonkers W."/>
            <person name="O'Donnell K."/>
            <person name="Ploetz R."/>
            <person name="Steinberg C."/>
            <person name="Schwartz D.C."/>
            <person name="VanEtten H."/>
            <person name="Zhou S."/>
            <person name="Young S.K."/>
            <person name="Zeng Q."/>
            <person name="Gargeya S."/>
            <person name="Fitzgerald M."/>
            <person name="Abouelleil A."/>
            <person name="Alvarado L."/>
            <person name="Chapman S.B."/>
            <person name="Gainer-Dewar J."/>
            <person name="Goldberg J."/>
            <person name="Griggs A."/>
            <person name="Gujja S."/>
            <person name="Hansen M."/>
            <person name="Howarth C."/>
            <person name="Imamovic A."/>
            <person name="Ireland A."/>
            <person name="Larimer J."/>
            <person name="McCowan C."/>
            <person name="Murphy C."/>
            <person name="Pearson M."/>
            <person name="Poon T.W."/>
            <person name="Priest M."/>
            <person name="Roberts A."/>
            <person name="Saif S."/>
            <person name="Shea T."/>
            <person name="Sykes S."/>
            <person name="Wortman J."/>
            <person name="Nusbaum C."/>
            <person name="Birren B."/>
        </authorList>
    </citation>
    <scope>NUCLEOTIDE SEQUENCE</scope>
    <source>
        <strain evidence="2">54008</strain>
    </source>
</reference>
<sequence>MGQRPGEEMANLTLEREHQKRPQTWDQVASFPIFHDIHQDEDPAGMAQGF</sequence>
<protein>
    <submittedName>
        <fullName evidence="2">Uncharacterized protein</fullName>
    </submittedName>
</protein>
<dbReference type="EMBL" id="KK033507">
    <property type="protein sequence ID" value="EXL66059.1"/>
    <property type="molecule type" value="Genomic_DNA"/>
</dbReference>
<dbReference type="AlphaFoldDB" id="X0HY60"/>
<evidence type="ECO:0000256" key="1">
    <source>
        <dbReference type="SAM" id="MobiDB-lite"/>
    </source>
</evidence>
<accession>X0HY60</accession>
<organism evidence="2">
    <name type="scientific">Fusarium oxysporum f. sp. conglutinans race 2 54008</name>
    <dbReference type="NCBI Taxonomy" id="1089457"/>
    <lineage>
        <taxon>Eukaryota</taxon>
        <taxon>Fungi</taxon>
        <taxon>Dikarya</taxon>
        <taxon>Ascomycota</taxon>
        <taxon>Pezizomycotina</taxon>
        <taxon>Sordariomycetes</taxon>
        <taxon>Hypocreomycetidae</taxon>
        <taxon>Hypocreales</taxon>
        <taxon>Nectriaceae</taxon>
        <taxon>Fusarium</taxon>
        <taxon>Fusarium oxysporum species complex</taxon>
    </lineage>
</organism>
<reference evidence="2" key="1">
    <citation type="submission" date="2011-11" db="EMBL/GenBank/DDBJ databases">
        <title>The Genome Sequence of Fusarium oxysporum PHW808.</title>
        <authorList>
            <consortium name="The Broad Institute Genome Sequencing Platform"/>
            <person name="Ma L.-J."/>
            <person name="Gale L.R."/>
            <person name="Schwartz D.C."/>
            <person name="Zhou S."/>
            <person name="Corby-Kistler H."/>
            <person name="Young S.K."/>
            <person name="Zeng Q."/>
            <person name="Gargeya S."/>
            <person name="Fitzgerald M."/>
            <person name="Haas B."/>
            <person name="Abouelleil A."/>
            <person name="Alvarado L."/>
            <person name="Arachchi H.M."/>
            <person name="Berlin A."/>
            <person name="Brown A."/>
            <person name="Chapman S.B."/>
            <person name="Chen Z."/>
            <person name="Dunbar C."/>
            <person name="Freedman E."/>
            <person name="Gearin G."/>
            <person name="Goldberg J."/>
            <person name="Griggs A."/>
            <person name="Gujja S."/>
            <person name="Heiman D."/>
            <person name="Howarth C."/>
            <person name="Larson L."/>
            <person name="Lui A."/>
            <person name="MacDonald P.J.P."/>
            <person name="Montmayeur A."/>
            <person name="Murphy C."/>
            <person name="Neiman D."/>
            <person name="Pearson M."/>
            <person name="Priest M."/>
            <person name="Roberts A."/>
            <person name="Saif S."/>
            <person name="Shea T."/>
            <person name="Shenoy N."/>
            <person name="Sisk P."/>
            <person name="Stolte C."/>
            <person name="Sykes S."/>
            <person name="Wortman J."/>
            <person name="Nusbaum C."/>
            <person name="Birren B."/>
        </authorList>
    </citation>
    <scope>NUCLEOTIDE SEQUENCE [LARGE SCALE GENOMIC DNA]</scope>
    <source>
        <strain evidence="2">54008</strain>
    </source>
</reference>
<gene>
    <name evidence="2" type="ORF">FOPG_17746</name>
</gene>
<proteinExistence type="predicted"/>